<dbReference type="GO" id="GO:0005524">
    <property type="term" value="F:ATP binding"/>
    <property type="evidence" value="ECO:0007669"/>
    <property type="project" value="UniProtKB-KW"/>
</dbReference>
<name>A0A1I2BPE0_9BACT</name>
<evidence type="ECO:0000256" key="8">
    <source>
        <dbReference type="ARBA" id="ARBA00022840"/>
    </source>
</evidence>
<evidence type="ECO:0000256" key="11">
    <source>
        <dbReference type="ARBA" id="ARBA00029766"/>
    </source>
</evidence>
<comment type="function">
    <text evidence="10">Catalyzes the transfer of pyrophosphate from adenosine triphosphate (ATP) to 6-hydroxymethyl-7,8-dihydropterin, an enzymatic step in folate biosynthesis pathway.</text>
</comment>
<dbReference type="PROSITE" id="PS00794">
    <property type="entry name" value="HPPK"/>
    <property type="match status" value="1"/>
</dbReference>
<evidence type="ECO:0000256" key="4">
    <source>
        <dbReference type="ARBA" id="ARBA00016218"/>
    </source>
</evidence>
<evidence type="ECO:0000313" key="14">
    <source>
        <dbReference type="EMBL" id="SFE58014.1"/>
    </source>
</evidence>
<accession>A0A1I2BPE0</accession>
<keyword evidence="9" id="KW-0289">Folate biosynthesis</keyword>
<keyword evidence="6" id="KW-0547">Nucleotide-binding</keyword>
<comment type="similarity">
    <text evidence="2">Belongs to the HPPK family.</text>
</comment>
<dbReference type="PANTHER" id="PTHR43071:SF1">
    <property type="entry name" value="2-AMINO-4-HYDROXY-6-HYDROXYMETHYLDIHYDROPTERIDINE PYROPHOSPHOKINASE"/>
    <property type="match status" value="1"/>
</dbReference>
<dbReference type="RefSeq" id="WP_093918215.1">
    <property type="nucleotide sequence ID" value="NZ_FONW01000001.1"/>
</dbReference>
<keyword evidence="7 14" id="KW-0418">Kinase</keyword>
<evidence type="ECO:0000256" key="6">
    <source>
        <dbReference type="ARBA" id="ARBA00022741"/>
    </source>
</evidence>
<protein>
    <recommendedName>
        <fullName evidence="4">2-amino-4-hydroxy-6-hydroxymethyldihydropteridine pyrophosphokinase</fullName>
        <ecNumber evidence="3">2.7.6.3</ecNumber>
    </recommendedName>
    <alternativeName>
        <fullName evidence="11">6-hydroxymethyl-7,8-dihydropterin pyrophosphokinase</fullName>
    </alternativeName>
    <alternativeName>
        <fullName evidence="12">7,8-dihydro-6-hydroxymethylpterin-pyrophosphokinase</fullName>
    </alternativeName>
</protein>
<keyword evidence="5" id="KW-0808">Transferase</keyword>
<dbReference type="InterPro" id="IPR000550">
    <property type="entry name" value="Hppk"/>
</dbReference>
<dbReference type="InterPro" id="IPR035907">
    <property type="entry name" value="Hppk_sf"/>
</dbReference>
<dbReference type="Proteomes" id="UP000198964">
    <property type="component" value="Unassembled WGS sequence"/>
</dbReference>
<evidence type="ECO:0000256" key="5">
    <source>
        <dbReference type="ARBA" id="ARBA00022679"/>
    </source>
</evidence>
<evidence type="ECO:0000256" key="1">
    <source>
        <dbReference type="ARBA" id="ARBA00005051"/>
    </source>
</evidence>
<dbReference type="GO" id="GO:0046656">
    <property type="term" value="P:folic acid biosynthetic process"/>
    <property type="evidence" value="ECO:0007669"/>
    <property type="project" value="UniProtKB-KW"/>
</dbReference>
<feature type="domain" description="7,8-dihydro-6-hydroxymethylpterin-pyrophosphokinase" evidence="13">
    <location>
        <begin position="86"/>
        <end position="97"/>
    </location>
</feature>
<dbReference type="GO" id="GO:0046654">
    <property type="term" value="P:tetrahydrofolate biosynthetic process"/>
    <property type="evidence" value="ECO:0007669"/>
    <property type="project" value="UniProtKB-UniPathway"/>
</dbReference>
<dbReference type="STRING" id="655355.SAMN05216283_101477"/>
<dbReference type="UniPathway" id="UPA00077">
    <property type="reaction ID" value="UER00155"/>
</dbReference>
<evidence type="ECO:0000256" key="2">
    <source>
        <dbReference type="ARBA" id="ARBA00005810"/>
    </source>
</evidence>
<dbReference type="CDD" id="cd00483">
    <property type="entry name" value="HPPK"/>
    <property type="match status" value="1"/>
</dbReference>
<dbReference type="Pfam" id="PF01288">
    <property type="entry name" value="HPPK"/>
    <property type="match status" value="1"/>
</dbReference>
<evidence type="ECO:0000256" key="10">
    <source>
        <dbReference type="ARBA" id="ARBA00029409"/>
    </source>
</evidence>
<reference evidence="14 15" key="1">
    <citation type="submission" date="2016-10" db="EMBL/GenBank/DDBJ databases">
        <authorList>
            <person name="de Groot N.N."/>
        </authorList>
    </citation>
    <scope>NUCLEOTIDE SEQUENCE [LARGE SCALE GENOMIC DNA]</scope>
    <source>
        <strain evidence="14 15">CGMCC 1.9156</strain>
    </source>
</reference>
<dbReference type="GO" id="GO:0003848">
    <property type="term" value="F:2-amino-4-hydroxy-6-hydroxymethyldihydropteridine diphosphokinase activity"/>
    <property type="evidence" value="ECO:0007669"/>
    <property type="project" value="UniProtKB-EC"/>
</dbReference>
<dbReference type="PANTHER" id="PTHR43071">
    <property type="entry name" value="2-AMINO-4-HYDROXY-6-HYDROXYMETHYLDIHYDROPTERIDINE PYROPHOSPHOKINASE"/>
    <property type="match status" value="1"/>
</dbReference>
<dbReference type="NCBIfam" id="TIGR01498">
    <property type="entry name" value="folK"/>
    <property type="match status" value="1"/>
</dbReference>
<keyword evidence="8" id="KW-0067">ATP-binding</keyword>
<sequence>MNTCIIGIGSNIDAEKNIPQAIRILTHDVHVLQTSSMLSTKPIGFTDQHDFTNGAVKIETKWSLKELNKYLKKVEDQLGRDRSQIKFGPRTIDLDIMVWNDEIVDQDYYTRDFLRQSAAELGFHAKNQEH</sequence>
<evidence type="ECO:0000256" key="7">
    <source>
        <dbReference type="ARBA" id="ARBA00022777"/>
    </source>
</evidence>
<dbReference type="EMBL" id="FONW01000001">
    <property type="protein sequence ID" value="SFE58014.1"/>
    <property type="molecule type" value="Genomic_DNA"/>
</dbReference>
<evidence type="ECO:0000313" key="15">
    <source>
        <dbReference type="Proteomes" id="UP000198964"/>
    </source>
</evidence>
<evidence type="ECO:0000259" key="13">
    <source>
        <dbReference type="PROSITE" id="PS00794"/>
    </source>
</evidence>
<proteinExistence type="inferred from homology"/>
<organism evidence="14 15">
    <name type="scientific">Sunxiuqinia elliptica</name>
    <dbReference type="NCBI Taxonomy" id="655355"/>
    <lineage>
        <taxon>Bacteria</taxon>
        <taxon>Pseudomonadati</taxon>
        <taxon>Bacteroidota</taxon>
        <taxon>Bacteroidia</taxon>
        <taxon>Marinilabiliales</taxon>
        <taxon>Prolixibacteraceae</taxon>
        <taxon>Sunxiuqinia</taxon>
    </lineage>
</organism>
<dbReference type="AlphaFoldDB" id="A0A1I2BPE0"/>
<gene>
    <name evidence="14" type="ORF">SAMN05216283_101477</name>
</gene>
<comment type="pathway">
    <text evidence="1">Cofactor biosynthesis; tetrahydrofolate biosynthesis; 2-amino-4-hydroxy-6-hydroxymethyl-7,8-dihydropteridine diphosphate from 7,8-dihydroneopterin triphosphate: step 4/4.</text>
</comment>
<keyword evidence="15" id="KW-1185">Reference proteome</keyword>
<evidence type="ECO:0000256" key="9">
    <source>
        <dbReference type="ARBA" id="ARBA00022909"/>
    </source>
</evidence>
<dbReference type="GO" id="GO:0016301">
    <property type="term" value="F:kinase activity"/>
    <property type="evidence" value="ECO:0007669"/>
    <property type="project" value="UniProtKB-KW"/>
</dbReference>
<dbReference type="SUPFAM" id="SSF55083">
    <property type="entry name" value="6-hydroxymethyl-7,8-dihydropterin pyrophosphokinase, HPPK"/>
    <property type="match status" value="1"/>
</dbReference>
<dbReference type="Gene3D" id="3.30.70.560">
    <property type="entry name" value="7,8-Dihydro-6-hydroxymethylpterin-pyrophosphokinase HPPK"/>
    <property type="match status" value="1"/>
</dbReference>
<dbReference type="EC" id="2.7.6.3" evidence="3"/>
<evidence type="ECO:0000256" key="12">
    <source>
        <dbReference type="ARBA" id="ARBA00033413"/>
    </source>
</evidence>
<evidence type="ECO:0000256" key="3">
    <source>
        <dbReference type="ARBA" id="ARBA00013253"/>
    </source>
</evidence>